<evidence type="ECO:0000313" key="2">
    <source>
        <dbReference type="EMBL" id="RRT35365.1"/>
    </source>
</evidence>
<gene>
    <name evidence="2" type="ORF">B296_00042609</name>
</gene>
<protein>
    <submittedName>
        <fullName evidence="2">Uncharacterized protein</fullName>
    </submittedName>
</protein>
<feature type="transmembrane region" description="Helical" evidence="1">
    <location>
        <begin position="56"/>
        <end position="78"/>
    </location>
</feature>
<proteinExistence type="predicted"/>
<dbReference type="EMBL" id="AMZH03025156">
    <property type="protein sequence ID" value="RRT35365.1"/>
    <property type="molecule type" value="Genomic_DNA"/>
</dbReference>
<dbReference type="AlphaFoldDB" id="A0A426X7A8"/>
<evidence type="ECO:0000256" key="1">
    <source>
        <dbReference type="SAM" id="Phobius"/>
    </source>
</evidence>
<sequence>MQDTRISMHMIKLPQEPKTDKKYVQCSHEGEEGEEGVAVSWEGARMKDPRRRRRRYGRGLLSVGVAVFVGWVAAAAAAKRSEGRLYEHWRSPYIRPVTCVGSATSTGQLSEGVMT</sequence>
<accession>A0A426X7A8</accession>
<evidence type="ECO:0000313" key="3">
    <source>
        <dbReference type="Proteomes" id="UP000287651"/>
    </source>
</evidence>
<dbReference type="Proteomes" id="UP000287651">
    <property type="component" value="Unassembled WGS sequence"/>
</dbReference>
<keyword evidence="1" id="KW-1133">Transmembrane helix</keyword>
<name>A0A426X7A8_ENSVE</name>
<reference evidence="2 3" key="1">
    <citation type="journal article" date="2014" name="Agronomy (Basel)">
        <title>A Draft Genome Sequence for Ensete ventricosum, the Drought-Tolerant Tree Against Hunger.</title>
        <authorList>
            <person name="Harrison J."/>
            <person name="Moore K.A."/>
            <person name="Paszkiewicz K."/>
            <person name="Jones T."/>
            <person name="Grant M."/>
            <person name="Ambacheew D."/>
            <person name="Muzemil S."/>
            <person name="Studholme D.J."/>
        </authorList>
    </citation>
    <scope>NUCLEOTIDE SEQUENCE [LARGE SCALE GENOMIC DNA]</scope>
</reference>
<keyword evidence="1" id="KW-0812">Transmembrane</keyword>
<comment type="caution">
    <text evidence="2">The sequence shown here is derived from an EMBL/GenBank/DDBJ whole genome shotgun (WGS) entry which is preliminary data.</text>
</comment>
<organism evidence="2 3">
    <name type="scientific">Ensete ventricosum</name>
    <name type="common">Abyssinian banana</name>
    <name type="synonym">Musa ensete</name>
    <dbReference type="NCBI Taxonomy" id="4639"/>
    <lineage>
        <taxon>Eukaryota</taxon>
        <taxon>Viridiplantae</taxon>
        <taxon>Streptophyta</taxon>
        <taxon>Embryophyta</taxon>
        <taxon>Tracheophyta</taxon>
        <taxon>Spermatophyta</taxon>
        <taxon>Magnoliopsida</taxon>
        <taxon>Liliopsida</taxon>
        <taxon>Zingiberales</taxon>
        <taxon>Musaceae</taxon>
        <taxon>Ensete</taxon>
    </lineage>
</organism>
<keyword evidence="1" id="KW-0472">Membrane</keyword>